<protein>
    <recommendedName>
        <fullName evidence="2">Helicase ATP-binding domain-containing protein</fullName>
    </recommendedName>
</protein>
<dbReference type="Gene3D" id="3.40.50.300">
    <property type="entry name" value="P-loop containing nucleotide triphosphate hydrolases"/>
    <property type="match status" value="1"/>
</dbReference>
<reference evidence="1" key="1">
    <citation type="journal article" date="2020" name="Nature">
        <title>Giant virus diversity and host interactions through global metagenomics.</title>
        <authorList>
            <person name="Schulz F."/>
            <person name="Roux S."/>
            <person name="Paez-Espino D."/>
            <person name="Jungbluth S."/>
            <person name="Walsh D.A."/>
            <person name="Denef V.J."/>
            <person name="McMahon K.D."/>
            <person name="Konstantinidis K.T."/>
            <person name="Eloe-Fadrosh E.A."/>
            <person name="Kyrpides N.C."/>
            <person name="Woyke T."/>
        </authorList>
    </citation>
    <scope>NUCLEOTIDE SEQUENCE</scope>
    <source>
        <strain evidence="1">GVMAG-M-3300023174-107</strain>
    </source>
</reference>
<dbReference type="EMBL" id="MN739525">
    <property type="protein sequence ID" value="QHT10722.1"/>
    <property type="molecule type" value="Genomic_DNA"/>
</dbReference>
<sequence length="770" mass="90836">MDFRQSKLSKNEWISIEKPVDMKEKNVLDMIVKGYMVPDYKVHLHHVISDVVKLEHPEKDYYIYMHILKELVDKMIKSFKLPQIETSLPKKKLNGADTIRIQSYRKKQIDNIEYMILDMIEKFFDKKKEYYFYNICVLFKKYTINKYLASWIQLFIDKYNDTLSVVTFLENTGKYIENNSIFDYKPLELYEHQKQIYKCVRDPNSKLIFYRAPTSSGKTLTPLGLCEDNKVIFICASRHIGINLAKSAVNVGRKVGFAFGCTTTEDVRLHYFSVKTFITERGRKRPDHSDGANLELLICDIQSYEIAMLYMLSFFEKSKIILFWDEPTISMNHEEHALHKNIVNIWEFNQIENIILSSATLPNEDELGRMIEKFKTKYNGSVHYIQTQDENTNITLLNPDGTIIMPHDIFCNDYDGFQLFVAKHEYTHSKYLSLSECAEFILYIYRNVFKTNIELKIQDINNTSIRDLYYKVCQKIKSSDWEFIISTYKSYKRFNRFNLGDEITTKYSHTLTYGPTIYLCEHLDKWINYFVENSGIHQSVFKELEKNIEFNNDINDKIIKKRKTLEDKTMKDEQNENKMKEQRFDPVTKQLIEEIDGLERSLKDIQLNPLYIPNSRPHYDKWANTKVKFENSNVFTGDVDESFVRKIMNLSIDTNYKILLLMGIGVFNSTNDKLDDYNDIMKELADQKKLIVMIAGSEYINGTNFQFDHGYLADDIININQETIIQAIGRVGRKEKNKAFTFRFRDTSVIKSLFVKSNHIEATNLNKLFF</sequence>
<evidence type="ECO:0008006" key="2">
    <source>
        <dbReference type="Google" id="ProtNLM"/>
    </source>
</evidence>
<name>A0A6C0D2U8_9ZZZZ</name>
<dbReference type="SUPFAM" id="SSF52540">
    <property type="entry name" value="P-loop containing nucleoside triphosphate hydrolases"/>
    <property type="match status" value="1"/>
</dbReference>
<accession>A0A6C0D2U8</accession>
<dbReference type="AlphaFoldDB" id="A0A6C0D2U8"/>
<organism evidence="1">
    <name type="scientific">viral metagenome</name>
    <dbReference type="NCBI Taxonomy" id="1070528"/>
    <lineage>
        <taxon>unclassified sequences</taxon>
        <taxon>metagenomes</taxon>
        <taxon>organismal metagenomes</taxon>
    </lineage>
</organism>
<evidence type="ECO:0000313" key="1">
    <source>
        <dbReference type="EMBL" id="QHT10722.1"/>
    </source>
</evidence>
<proteinExistence type="predicted"/>
<dbReference type="InterPro" id="IPR027417">
    <property type="entry name" value="P-loop_NTPase"/>
</dbReference>